<dbReference type="InterPro" id="IPR012675">
    <property type="entry name" value="Beta-grasp_dom_sf"/>
</dbReference>
<dbReference type="SUPFAM" id="SSF54292">
    <property type="entry name" value="2Fe-2S ferredoxin-like"/>
    <property type="match status" value="1"/>
</dbReference>
<sequence>MQLPFGCRMGICQSCVVDLVEGHVRDLRTGQRHEPGTRVQTCVSAASGDCVLDI</sequence>
<dbReference type="InterPro" id="IPR001041">
    <property type="entry name" value="2Fe-2S_ferredoxin-type"/>
</dbReference>
<dbReference type="CDD" id="cd00207">
    <property type="entry name" value="fer2"/>
    <property type="match status" value="1"/>
</dbReference>
<dbReference type="EMBL" id="CSBK01003827">
    <property type="protein sequence ID" value="CPB28093.1"/>
    <property type="molecule type" value="Genomic_DNA"/>
</dbReference>
<accession>A0A916LGQ5</accession>
<dbReference type="Gene3D" id="3.10.20.30">
    <property type="match status" value="1"/>
</dbReference>
<organism evidence="2 3">
    <name type="scientific">Mycobacterium tuberculosis</name>
    <dbReference type="NCBI Taxonomy" id="1773"/>
    <lineage>
        <taxon>Bacteria</taxon>
        <taxon>Bacillati</taxon>
        <taxon>Actinomycetota</taxon>
        <taxon>Actinomycetes</taxon>
        <taxon>Mycobacteriales</taxon>
        <taxon>Mycobacteriaceae</taxon>
        <taxon>Mycobacterium</taxon>
        <taxon>Mycobacterium tuberculosis complex</taxon>
    </lineage>
</organism>
<dbReference type="GO" id="GO:0051536">
    <property type="term" value="F:iron-sulfur cluster binding"/>
    <property type="evidence" value="ECO:0007669"/>
    <property type="project" value="InterPro"/>
</dbReference>
<evidence type="ECO:0000313" key="3">
    <source>
        <dbReference type="Proteomes" id="UP000039021"/>
    </source>
</evidence>
<comment type="caution">
    <text evidence="2">The sequence shown here is derived from an EMBL/GenBank/DDBJ whole genome shotgun (WGS) entry which is preliminary data.</text>
</comment>
<protein>
    <submittedName>
        <fullName evidence="2">Oxidoreductase</fullName>
        <ecNumber evidence="2">1.-.-.-</ecNumber>
    </submittedName>
</protein>
<proteinExistence type="predicted"/>
<name>A0A916LGQ5_MYCTX</name>
<reference evidence="3" key="1">
    <citation type="submission" date="2015-03" db="EMBL/GenBank/DDBJ databases">
        <authorList>
            <consortium name="Pathogen Informatics"/>
        </authorList>
    </citation>
    <scope>NUCLEOTIDE SEQUENCE [LARGE SCALE GENOMIC DNA]</scope>
    <source>
        <strain evidence="3">N09902308</strain>
    </source>
</reference>
<dbReference type="AlphaFoldDB" id="A0A916LGQ5"/>
<keyword evidence="2" id="KW-0560">Oxidoreductase</keyword>
<evidence type="ECO:0000313" key="2">
    <source>
        <dbReference type="EMBL" id="CPB28093.1"/>
    </source>
</evidence>
<gene>
    <name evidence="2" type="ORF">ERS007739_05165</name>
</gene>
<dbReference type="Proteomes" id="UP000039021">
    <property type="component" value="Unassembled WGS sequence"/>
</dbReference>
<evidence type="ECO:0000259" key="1">
    <source>
        <dbReference type="Pfam" id="PF00111"/>
    </source>
</evidence>
<dbReference type="EC" id="1.-.-.-" evidence="2"/>
<dbReference type="InterPro" id="IPR036010">
    <property type="entry name" value="2Fe-2S_ferredoxin-like_sf"/>
</dbReference>
<dbReference type="Pfam" id="PF00111">
    <property type="entry name" value="Fer2"/>
    <property type="match status" value="1"/>
</dbReference>
<dbReference type="GO" id="GO:0016491">
    <property type="term" value="F:oxidoreductase activity"/>
    <property type="evidence" value="ECO:0007669"/>
    <property type="project" value="UniProtKB-KW"/>
</dbReference>
<feature type="domain" description="2Fe-2S ferredoxin-type" evidence="1">
    <location>
        <begin position="2"/>
        <end position="46"/>
    </location>
</feature>